<evidence type="ECO:0000256" key="3">
    <source>
        <dbReference type="SAM" id="MobiDB-lite"/>
    </source>
</evidence>
<sequence length="307" mass="33058">MGTKPNRSKHHLNDPKEENGLTGKTALVTGANSGMGLATSIELSKRGYRVLMACRSRERGEEALRKVEQSGGSGSAELVLCDLADLSSIRRFAGDVHGRIDTLDVLINNAGVVSPKRQETKDGFELALGVNHLGHFLATNLLLGLVKASGRGRIVVVASGAYKAGRIHFEDPHLRRSYNVVKSYGQSKLANILFARELALRTYDAGIAVNALHPGAVLTQLGVNRGTGFGQGVYRMLGGLPSFQTPEEGASTAVYLADSPEVEGISREYFYRSRPKRLGGKAEDDEAAAKLWEWSEREVGLQGTKGV</sequence>
<evidence type="ECO:0000313" key="4">
    <source>
        <dbReference type="EMBL" id="NGZ73748.1"/>
    </source>
</evidence>
<dbReference type="PANTHER" id="PTHR43157:SF31">
    <property type="entry name" value="PHOSPHATIDYLINOSITOL-GLYCAN BIOSYNTHESIS CLASS F PROTEIN"/>
    <property type="match status" value="1"/>
</dbReference>
<comment type="caution">
    <text evidence="4">The sequence shown here is derived from an EMBL/GenBank/DDBJ whole genome shotgun (WGS) entry which is preliminary data.</text>
</comment>
<dbReference type="InterPro" id="IPR002347">
    <property type="entry name" value="SDR_fam"/>
</dbReference>
<feature type="region of interest" description="Disordered" evidence="3">
    <location>
        <begin position="1"/>
        <end position="22"/>
    </location>
</feature>
<proteinExistence type="inferred from homology"/>
<dbReference type="Gene3D" id="3.40.50.720">
    <property type="entry name" value="NAD(P)-binding Rossmann-like Domain"/>
    <property type="match status" value="1"/>
</dbReference>
<reference evidence="4 5" key="1">
    <citation type="submission" date="2020-01" db="EMBL/GenBank/DDBJ databases">
        <title>Polyphasic characterisation and genomic insights into a novel alkali tolerant bacterium VR-M41.</title>
        <authorList>
            <person name="Vemuluri V.R."/>
        </authorList>
    </citation>
    <scope>NUCLEOTIDE SEQUENCE [LARGE SCALE GENOMIC DNA]</scope>
    <source>
        <strain evidence="4 5">VR-M41</strain>
    </source>
</reference>
<dbReference type="CDD" id="cd05327">
    <property type="entry name" value="retinol-DH_like_SDR_c_like"/>
    <property type="match status" value="1"/>
</dbReference>
<protein>
    <submittedName>
        <fullName evidence="4">SDR family oxidoreductase</fullName>
    </submittedName>
</protein>
<comment type="similarity">
    <text evidence="2">Belongs to the short-chain dehydrogenases/reductases (SDR) family.</text>
</comment>
<feature type="compositionally biased region" description="Basic residues" evidence="3">
    <location>
        <begin position="1"/>
        <end position="10"/>
    </location>
</feature>
<accession>A0ABX0EYC7</accession>
<evidence type="ECO:0000256" key="1">
    <source>
        <dbReference type="ARBA" id="ARBA00023002"/>
    </source>
</evidence>
<evidence type="ECO:0000313" key="5">
    <source>
        <dbReference type="Proteomes" id="UP000800303"/>
    </source>
</evidence>
<keyword evidence="5" id="KW-1185">Reference proteome</keyword>
<evidence type="ECO:0000256" key="2">
    <source>
        <dbReference type="RuleBase" id="RU000363"/>
    </source>
</evidence>
<keyword evidence="1" id="KW-0560">Oxidoreductase</keyword>
<dbReference type="Proteomes" id="UP000800303">
    <property type="component" value="Unassembled WGS sequence"/>
</dbReference>
<gene>
    <name evidence="4" type="ORF">GYN08_00355</name>
</gene>
<dbReference type="PANTHER" id="PTHR43157">
    <property type="entry name" value="PHOSPHATIDYLINOSITOL-GLYCAN BIOSYNTHESIS CLASS F PROTEIN-RELATED"/>
    <property type="match status" value="1"/>
</dbReference>
<dbReference type="Pfam" id="PF00106">
    <property type="entry name" value="adh_short"/>
    <property type="match status" value="1"/>
</dbReference>
<organism evidence="4 5">
    <name type="scientific">Saccharibacillus alkalitolerans</name>
    <dbReference type="NCBI Taxonomy" id="2705290"/>
    <lineage>
        <taxon>Bacteria</taxon>
        <taxon>Bacillati</taxon>
        <taxon>Bacillota</taxon>
        <taxon>Bacilli</taxon>
        <taxon>Bacillales</taxon>
        <taxon>Paenibacillaceae</taxon>
        <taxon>Saccharibacillus</taxon>
    </lineage>
</organism>
<dbReference type="EMBL" id="JAAFGS010000001">
    <property type="protein sequence ID" value="NGZ73748.1"/>
    <property type="molecule type" value="Genomic_DNA"/>
</dbReference>
<name>A0ABX0EYC7_9BACL</name>
<dbReference type="SUPFAM" id="SSF51735">
    <property type="entry name" value="NAD(P)-binding Rossmann-fold domains"/>
    <property type="match status" value="1"/>
</dbReference>
<dbReference type="PRINTS" id="PR00080">
    <property type="entry name" value="SDRFAMILY"/>
</dbReference>
<dbReference type="InterPro" id="IPR036291">
    <property type="entry name" value="NAD(P)-bd_dom_sf"/>
</dbReference>
<dbReference type="PRINTS" id="PR00081">
    <property type="entry name" value="GDHRDH"/>
</dbReference>